<feature type="compositionally biased region" description="Low complexity" evidence="2">
    <location>
        <begin position="16"/>
        <end position="38"/>
    </location>
</feature>
<dbReference type="SUPFAM" id="SSF52047">
    <property type="entry name" value="RNI-like"/>
    <property type="match status" value="1"/>
</dbReference>
<name>A0A383VT61_TETOB</name>
<evidence type="ECO:0000313" key="4">
    <source>
        <dbReference type="Proteomes" id="UP000256970"/>
    </source>
</evidence>
<dbReference type="AlphaFoldDB" id="A0A383VT61"/>
<comment type="subcellular location">
    <subcellularLocation>
        <location evidence="1">Cytoplasm</location>
        <location evidence="1">Cytoskeleton</location>
        <location evidence="1">Cilium axoneme</location>
    </subcellularLocation>
</comment>
<organism evidence="3 4">
    <name type="scientific">Tetradesmus obliquus</name>
    <name type="common">Green alga</name>
    <name type="synonym">Acutodesmus obliquus</name>
    <dbReference type="NCBI Taxonomy" id="3088"/>
    <lineage>
        <taxon>Eukaryota</taxon>
        <taxon>Viridiplantae</taxon>
        <taxon>Chlorophyta</taxon>
        <taxon>core chlorophytes</taxon>
        <taxon>Chlorophyceae</taxon>
        <taxon>CS clade</taxon>
        <taxon>Sphaeropleales</taxon>
        <taxon>Scenedesmaceae</taxon>
        <taxon>Tetradesmus</taxon>
    </lineage>
</organism>
<accession>A0A383VT61</accession>
<reference evidence="3 4" key="1">
    <citation type="submission" date="2016-10" db="EMBL/GenBank/DDBJ databases">
        <authorList>
            <person name="Cai Z."/>
        </authorList>
    </citation>
    <scope>NUCLEOTIDE SEQUENCE [LARGE SCALE GENOMIC DNA]</scope>
</reference>
<protein>
    <recommendedName>
        <fullName evidence="5">F-box domain-containing protein</fullName>
    </recommendedName>
</protein>
<dbReference type="Proteomes" id="UP000256970">
    <property type="component" value="Unassembled WGS sequence"/>
</dbReference>
<sequence length="444" mass="47930">MEAIAEGVKAAPPPQRAAAAAAPDKAGQPTASSTAKAATPHIVSTAPYSSWKMQALRCHPLGGVFRAVPLPGVLLKQLPAATLTRLVCSLEFKHPKHLAALCGLTALRSLEVLPQLEDGADLADCSSHALRPMSALQQLMVLKLDCVKACQLAHLQLPQLQRLVVCISRGPCADPAEQQRRRRQQQQQQQEDPEQPLPLQLGHLTALTYLEGRRNIMLASDELPMSLRAVNWTYEIAAAACSVQPLLRLTSLEDLDMTFCVPPPAAAEMRQLTNLQHLTAVRFADYNAEASFAAGIEPAWGVLPLTNLKLFGSRNHGCYGSGTYCALMSAAALHALSKMTLLQSLTMPFNRDAGDSPIRLEATCAQLAAVLQPLTALQELDLNGPELLGDEEMLTPVHPVAAAEAEECAKQQHQQLQMEASDDEEYAAELLRPPPARYQALPAC</sequence>
<evidence type="ECO:0000256" key="1">
    <source>
        <dbReference type="ARBA" id="ARBA00004430"/>
    </source>
</evidence>
<gene>
    <name evidence="3" type="ORF">BQ4739_LOCUS8286</name>
</gene>
<dbReference type="EMBL" id="FNXT01000823">
    <property type="protein sequence ID" value="SZX67952.1"/>
    <property type="molecule type" value="Genomic_DNA"/>
</dbReference>
<evidence type="ECO:0008006" key="5">
    <source>
        <dbReference type="Google" id="ProtNLM"/>
    </source>
</evidence>
<feature type="region of interest" description="Disordered" evidence="2">
    <location>
        <begin position="1"/>
        <end position="38"/>
    </location>
</feature>
<proteinExistence type="predicted"/>
<keyword evidence="4" id="KW-1185">Reference proteome</keyword>
<feature type="region of interest" description="Disordered" evidence="2">
    <location>
        <begin position="177"/>
        <end position="197"/>
    </location>
</feature>
<evidence type="ECO:0000256" key="2">
    <source>
        <dbReference type="SAM" id="MobiDB-lite"/>
    </source>
</evidence>
<dbReference type="Gene3D" id="3.80.10.10">
    <property type="entry name" value="Ribonuclease Inhibitor"/>
    <property type="match status" value="1"/>
</dbReference>
<evidence type="ECO:0000313" key="3">
    <source>
        <dbReference type="EMBL" id="SZX67952.1"/>
    </source>
</evidence>
<dbReference type="GO" id="GO:0005930">
    <property type="term" value="C:axoneme"/>
    <property type="evidence" value="ECO:0007669"/>
    <property type="project" value="UniProtKB-SubCell"/>
</dbReference>
<dbReference type="InterPro" id="IPR032675">
    <property type="entry name" value="LRR_dom_sf"/>
</dbReference>